<dbReference type="AlphaFoldDB" id="A0A0M0L886"/>
<gene>
    <name evidence="2" type="ORF">AMD01_08120</name>
</gene>
<sequence length="129" mass="15358">MFVVLFRLLIIGAFFYLLYKGVYYLFSPKRKLDTAHEKKEFYMLDEKGNARKNFLLTYQGRLFEGEKYVGTTSESFEVISIHISIQTSHQLEGLSRMDFTRIEQEVQYIYPYAKIQWKSPVKEFIASRV</sequence>
<keyword evidence="3" id="KW-1185">Reference proteome</keyword>
<keyword evidence="1" id="KW-1133">Transmembrane helix</keyword>
<keyword evidence="1" id="KW-0472">Membrane</keyword>
<protein>
    <submittedName>
        <fullName evidence="2">Sigma-w pathway protein ysdB</fullName>
    </submittedName>
</protein>
<accession>A0A0M0L886</accession>
<dbReference type="EMBL" id="LILC01000011">
    <property type="protein sequence ID" value="KOO46873.1"/>
    <property type="molecule type" value="Genomic_DNA"/>
</dbReference>
<evidence type="ECO:0000313" key="2">
    <source>
        <dbReference type="EMBL" id="KOO46873.1"/>
    </source>
</evidence>
<organism evidence="2 3">
    <name type="scientific">Priestia koreensis</name>
    <dbReference type="NCBI Taxonomy" id="284581"/>
    <lineage>
        <taxon>Bacteria</taxon>
        <taxon>Bacillati</taxon>
        <taxon>Bacillota</taxon>
        <taxon>Bacilli</taxon>
        <taxon>Bacillales</taxon>
        <taxon>Bacillaceae</taxon>
        <taxon>Priestia</taxon>
    </lineage>
</organism>
<evidence type="ECO:0000256" key="1">
    <source>
        <dbReference type="SAM" id="Phobius"/>
    </source>
</evidence>
<dbReference type="STRING" id="284581.AMD01_08120"/>
<evidence type="ECO:0000313" key="3">
    <source>
        <dbReference type="Proteomes" id="UP000037558"/>
    </source>
</evidence>
<reference evidence="3" key="1">
    <citation type="submission" date="2015-08" db="EMBL/GenBank/DDBJ databases">
        <title>Fjat-14210 dsm16467.</title>
        <authorList>
            <person name="Liu B."/>
            <person name="Wang J."/>
            <person name="Zhu Y."/>
            <person name="Liu G."/>
            <person name="Chen Q."/>
            <person name="Chen Z."/>
            <person name="Lan J."/>
            <person name="Che J."/>
            <person name="Ge C."/>
            <person name="Shi H."/>
            <person name="Pan Z."/>
            <person name="Liu X."/>
        </authorList>
    </citation>
    <scope>NUCLEOTIDE SEQUENCE [LARGE SCALE GENOMIC DNA]</scope>
    <source>
        <strain evidence="3">DSM 16467</strain>
    </source>
</reference>
<keyword evidence="1" id="KW-0812">Transmembrane</keyword>
<dbReference type="Proteomes" id="UP000037558">
    <property type="component" value="Unassembled WGS sequence"/>
</dbReference>
<proteinExistence type="predicted"/>
<feature type="transmembrane region" description="Helical" evidence="1">
    <location>
        <begin position="6"/>
        <end position="26"/>
    </location>
</feature>
<dbReference type="OrthoDB" id="2735026at2"/>
<dbReference type="RefSeq" id="WP_053400881.1">
    <property type="nucleotide sequence ID" value="NZ_LILC01000011.1"/>
</dbReference>
<comment type="caution">
    <text evidence="2">The sequence shown here is derived from an EMBL/GenBank/DDBJ whole genome shotgun (WGS) entry which is preliminary data.</text>
</comment>
<name>A0A0M0L886_9BACI</name>
<dbReference type="PATRIC" id="fig|284581.3.peg.3677"/>